<dbReference type="SMART" id="SM00015">
    <property type="entry name" value="IQ"/>
    <property type="match status" value="2"/>
</dbReference>
<sequence>MMAAMLINNTSDAQPKHVHFATEDTVFEIPIELADDSSIDGIKRPRKRRQAKGLKKGRRQHVPVILDWDIDLNTMRVSGAVYQKRTSNNRRVPPATPTETSPMNISITSRCSFYKAETQSGSTYVLGTPCKKLRHKVRMAEYFQALTRGYAARKQFRQLQAPRLAAALYIQAATRRRLAQRRFLEANAEVAAATAAAALIVCTPTQQHSKKRAHELGPAHLESSEKRQRTSEPPLLKWCLELKRRLFLPLCTANEKSLRSQLRSHSHSFGVLRAGLYL</sequence>
<dbReference type="EMBL" id="HBIZ01005153">
    <property type="protein sequence ID" value="CAE0750349.1"/>
    <property type="molecule type" value="Transcribed_RNA"/>
</dbReference>
<protein>
    <submittedName>
        <fullName evidence="1">Uncharacterized protein</fullName>
    </submittedName>
</protein>
<proteinExistence type="predicted"/>
<name>A0A7S4B126_CHRCT</name>
<accession>A0A7S4B126</accession>
<organism evidence="1">
    <name type="scientific">Chrysotila carterae</name>
    <name type="common">Marine alga</name>
    <name type="synonym">Syracosphaera carterae</name>
    <dbReference type="NCBI Taxonomy" id="13221"/>
    <lineage>
        <taxon>Eukaryota</taxon>
        <taxon>Haptista</taxon>
        <taxon>Haptophyta</taxon>
        <taxon>Prymnesiophyceae</taxon>
        <taxon>Isochrysidales</taxon>
        <taxon>Isochrysidaceae</taxon>
        <taxon>Chrysotila</taxon>
    </lineage>
</organism>
<dbReference type="PROSITE" id="PS50096">
    <property type="entry name" value="IQ"/>
    <property type="match status" value="1"/>
</dbReference>
<gene>
    <name evidence="1" type="ORF">PCAR00345_LOCUS2934</name>
</gene>
<evidence type="ECO:0000313" key="1">
    <source>
        <dbReference type="EMBL" id="CAE0750349.1"/>
    </source>
</evidence>
<reference evidence="1" key="1">
    <citation type="submission" date="2021-01" db="EMBL/GenBank/DDBJ databases">
        <authorList>
            <person name="Corre E."/>
            <person name="Pelletier E."/>
            <person name="Niang G."/>
            <person name="Scheremetjew M."/>
            <person name="Finn R."/>
            <person name="Kale V."/>
            <person name="Holt S."/>
            <person name="Cochrane G."/>
            <person name="Meng A."/>
            <person name="Brown T."/>
            <person name="Cohen L."/>
        </authorList>
    </citation>
    <scope>NUCLEOTIDE SEQUENCE</scope>
    <source>
        <strain evidence="1">CCMP645</strain>
    </source>
</reference>
<dbReference type="AlphaFoldDB" id="A0A7S4B126"/>
<dbReference type="InterPro" id="IPR000048">
    <property type="entry name" value="IQ_motif_EF-hand-BS"/>
</dbReference>